<proteinExistence type="predicted"/>
<keyword evidence="2" id="KW-1185">Reference proteome</keyword>
<name>A0A7W9H459_9ACTN</name>
<comment type="caution">
    <text evidence="1">The sequence shown here is derived from an EMBL/GenBank/DDBJ whole genome shotgun (WGS) entry which is preliminary data.</text>
</comment>
<reference evidence="1 2" key="1">
    <citation type="submission" date="2020-08" db="EMBL/GenBank/DDBJ databases">
        <title>Sequencing the genomes of 1000 actinobacteria strains.</title>
        <authorList>
            <person name="Klenk H.-P."/>
        </authorList>
    </citation>
    <scope>NUCLEOTIDE SEQUENCE [LARGE SCALE GENOMIC DNA]</scope>
    <source>
        <strain evidence="1 2">DSM 40084</strain>
    </source>
</reference>
<dbReference type="EMBL" id="JACHNE010000001">
    <property type="protein sequence ID" value="MBB5795377.1"/>
    <property type="molecule type" value="Genomic_DNA"/>
</dbReference>
<sequence length="100" mass="10801">MQHPRLISEHQIPARGREALFGLRRLASDVVGLAAHVNQGLRGALGGVLYLLVQESVDPSDLLELLLMRAAQSLLLGGYLSAVGSDETTQLLRQVTVVFL</sequence>
<accession>A0A7W9H459</accession>
<dbReference type="Proteomes" id="UP000590647">
    <property type="component" value="Unassembled WGS sequence"/>
</dbReference>
<evidence type="ECO:0000313" key="2">
    <source>
        <dbReference type="Proteomes" id="UP000590647"/>
    </source>
</evidence>
<gene>
    <name evidence="1" type="ORF">HDA41_003341</name>
</gene>
<protein>
    <submittedName>
        <fullName evidence="1">Uncharacterized protein</fullName>
    </submittedName>
</protein>
<dbReference type="AlphaFoldDB" id="A0A7W9H459"/>
<evidence type="ECO:0000313" key="1">
    <source>
        <dbReference type="EMBL" id="MBB5795377.1"/>
    </source>
</evidence>
<organism evidence="1 2">
    <name type="scientific">Streptomyces caelestis</name>
    <dbReference type="NCBI Taxonomy" id="36816"/>
    <lineage>
        <taxon>Bacteria</taxon>
        <taxon>Bacillati</taxon>
        <taxon>Actinomycetota</taxon>
        <taxon>Actinomycetes</taxon>
        <taxon>Kitasatosporales</taxon>
        <taxon>Streptomycetaceae</taxon>
        <taxon>Streptomyces</taxon>
    </lineage>
</organism>
<dbReference type="RefSeq" id="WP_230299591.1">
    <property type="nucleotide sequence ID" value="NZ_JACHNE010000001.1"/>
</dbReference>